<dbReference type="AlphaFoldDB" id="A0AA36JTC6"/>
<feature type="compositionally biased region" description="Acidic residues" evidence="1">
    <location>
        <begin position="14"/>
        <end position="26"/>
    </location>
</feature>
<evidence type="ECO:0000313" key="3">
    <source>
        <dbReference type="EMBL" id="CAJ1411570.1"/>
    </source>
</evidence>
<feature type="transmembrane region" description="Helical" evidence="2">
    <location>
        <begin position="227"/>
        <end position="250"/>
    </location>
</feature>
<keyword evidence="2" id="KW-0812">Transmembrane</keyword>
<dbReference type="GO" id="GO:0000387">
    <property type="term" value="P:spliceosomal snRNP assembly"/>
    <property type="evidence" value="ECO:0007669"/>
    <property type="project" value="InterPro"/>
</dbReference>
<protein>
    <submittedName>
        <fullName evidence="3">Uncharacterized protein</fullName>
    </submittedName>
</protein>
<reference evidence="3" key="1">
    <citation type="submission" date="2023-08" db="EMBL/GenBank/DDBJ databases">
        <authorList>
            <person name="Chen Y."/>
            <person name="Shah S."/>
            <person name="Dougan E. K."/>
            <person name="Thang M."/>
            <person name="Chan C."/>
        </authorList>
    </citation>
    <scope>NUCLEOTIDE SEQUENCE</scope>
</reference>
<keyword evidence="4" id="KW-1185">Reference proteome</keyword>
<dbReference type="Proteomes" id="UP001178507">
    <property type="component" value="Unassembled WGS sequence"/>
</dbReference>
<organism evidence="3 4">
    <name type="scientific">Effrenium voratum</name>
    <dbReference type="NCBI Taxonomy" id="2562239"/>
    <lineage>
        <taxon>Eukaryota</taxon>
        <taxon>Sar</taxon>
        <taxon>Alveolata</taxon>
        <taxon>Dinophyceae</taxon>
        <taxon>Suessiales</taxon>
        <taxon>Symbiodiniaceae</taxon>
        <taxon>Effrenium</taxon>
    </lineage>
</organism>
<dbReference type="InterPro" id="IPR035426">
    <property type="entry name" value="Gemin2/Brr1"/>
</dbReference>
<evidence type="ECO:0000313" key="4">
    <source>
        <dbReference type="Proteomes" id="UP001178507"/>
    </source>
</evidence>
<sequence length="308" mass="34785">MKARRTPQIIVQGQDDDAESEEEDVGDSGKYAAQGEEYEEVDEEKADRDQQILQEACLPVSGAPLPPSEAPPKDADEYLRQVQWERLHCPQVMDVEVKERKSRKKVGGPLTGRDGQGGLLALFQAPEVPENFYNEVWAQDAAAAFRVLRSHSHSRADAKSLSYEEWRRHVSRDRPDFELLSLQDFVGINHLVVAWPLISAIQKVSHFETDPYGCVSLLSLPAFFPLLAPWLFGFLLVYAAFGGVWALAFRHPLHSQFLSGRWRRSPPTPPLLFRFHIVYLFFPGDVIAPLFESSLLRLPPSPQPPATF</sequence>
<accession>A0AA36JTC6</accession>
<keyword evidence="2" id="KW-1133">Transmembrane helix</keyword>
<gene>
    <name evidence="3" type="ORF">EVOR1521_LOCUS32100</name>
</gene>
<evidence type="ECO:0000256" key="1">
    <source>
        <dbReference type="SAM" id="MobiDB-lite"/>
    </source>
</evidence>
<dbReference type="Pfam" id="PF04938">
    <property type="entry name" value="SIP1"/>
    <property type="match status" value="1"/>
</dbReference>
<evidence type="ECO:0000256" key="2">
    <source>
        <dbReference type="SAM" id="Phobius"/>
    </source>
</evidence>
<name>A0AA36JTC6_9DINO</name>
<comment type="caution">
    <text evidence="3">The sequence shown here is derived from an EMBL/GenBank/DDBJ whole genome shotgun (WGS) entry which is preliminary data.</text>
</comment>
<keyword evidence="2" id="KW-0472">Membrane</keyword>
<dbReference type="EMBL" id="CAUJNA010003881">
    <property type="protein sequence ID" value="CAJ1411570.1"/>
    <property type="molecule type" value="Genomic_DNA"/>
</dbReference>
<feature type="transmembrane region" description="Helical" evidence="2">
    <location>
        <begin position="271"/>
        <end position="291"/>
    </location>
</feature>
<proteinExistence type="predicted"/>
<feature type="region of interest" description="Disordered" evidence="1">
    <location>
        <begin position="1"/>
        <end position="48"/>
    </location>
</feature>